<feature type="chain" id="PRO_5021891724" description="Lipoprotein" evidence="1">
    <location>
        <begin position="17"/>
        <end position="205"/>
    </location>
</feature>
<name>A0A547Q2U3_9RHOB</name>
<reference evidence="2 3" key="1">
    <citation type="submission" date="2019-06" db="EMBL/GenBank/DDBJ databases">
        <title>Paenimaribius caenipelagi gen. nov., sp. nov., isolated from a tidal flat.</title>
        <authorList>
            <person name="Yoon J.-H."/>
        </authorList>
    </citation>
    <scope>NUCLEOTIDE SEQUENCE [LARGE SCALE GENOMIC DNA]</scope>
    <source>
        <strain evidence="2 3">JBTF-M29</strain>
    </source>
</reference>
<organism evidence="2 3">
    <name type="scientific">Palleronia caenipelagi</name>
    <dbReference type="NCBI Taxonomy" id="2489174"/>
    <lineage>
        <taxon>Bacteria</taxon>
        <taxon>Pseudomonadati</taxon>
        <taxon>Pseudomonadota</taxon>
        <taxon>Alphaproteobacteria</taxon>
        <taxon>Rhodobacterales</taxon>
        <taxon>Roseobacteraceae</taxon>
        <taxon>Palleronia</taxon>
    </lineage>
</organism>
<gene>
    <name evidence="2" type="ORF">FEV53_09690</name>
</gene>
<dbReference type="RefSeq" id="WP_142834615.1">
    <property type="nucleotide sequence ID" value="NZ_VFSV01000013.1"/>
</dbReference>
<evidence type="ECO:0000313" key="2">
    <source>
        <dbReference type="EMBL" id="TRD20707.1"/>
    </source>
</evidence>
<evidence type="ECO:0000313" key="3">
    <source>
        <dbReference type="Proteomes" id="UP000318590"/>
    </source>
</evidence>
<feature type="signal peptide" evidence="1">
    <location>
        <begin position="1"/>
        <end position="16"/>
    </location>
</feature>
<dbReference type="Proteomes" id="UP000318590">
    <property type="component" value="Unassembled WGS sequence"/>
</dbReference>
<accession>A0A547Q2U3</accession>
<keyword evidence="1" id="KW-0732">Signal</keyword>
<dbReference type="PROSITE" id="PS51257">
    <property type="entry name" value="PROKAR_LIPOPROTEIN"/>
    <property type="match status" value="1"/>
</dbReference>
<dbReference type="AlphaFoldDB" id="A0A547Q2U3"/>
<evidence type="ECO:0000256" key="1">
    <source>
        <dbReference type="SAM" id="SignalP"/>
    </source>
</evidence>
<protein>
    <recommendedName>
        <fullName evidence="4">Lipoprotein</fullName>
    </recommendedName>
</protein>
<keyword evidence="3" id="KW-1185">Reference proteome</keyword>
<dbReference type="OrthoDB" id="7666390at2"/>
<comment type="caution">
    <text evidence="2">The sequence shown here is derived from an EMBL/GenBank/DDBJ whole genome shotgun (WGS) entry which is preliminary data.</text>
</comment>
<proteinExistence type="predicted"/>
<evidence type="ECO:0008006" key="4">
    <source>
        <dbReference type="Google" id="ProtNLM"/>
    </source>
</evidence>
<dbReference type="EMBL" id="VFSV01000013">
    <property type="protein sequence ID" value="TRD20707.1"/>
    <property type="molecule type" value="Genomic_DNA"/>
</dbReference>
<sequence>MLRRVFLALAASVVLAGCANESPPDASPVEVMRRAYVPDGPAELTLYTVRSVKHNDGAHTALLISGSQTVLWDPSGSFEHPAVPEVDDVLYGMTPRMQLVYVDYHVRPEYYVMEQKLTVDRATADRLIALAEARGAAPKSTCARSTSTILREAGLPVRATWFPEGVQAQFGKIPGATTRKVDMSNVDTSHGVLYGHNGVPNPPGT</sequence>